<evidence type="ECO:0000313" key="2">
    <source>
        <dbReference type="EMBL" id="GAA1538469.1"/>
    </source>
</evidence>
<comment type="caution">
    <text evidence="2">The sequence shown here is derived from an EMBL/GenBank/DDBJ whole genome shotgun (WGS) entry which is preliminary data.</text>
</comment>
<feature type="signal peptide" evidence="1">
    <location>
        <begin position="1"/>
        <end position="24"/>
    </location>
</feature>
<sequence length="201" mass="21679">MSFRAPVVAMLSSLLLLTGTVALAGPAHAGGWTYDDEAGDVATTIVTETSISTSVVPEQENGDIVRVVAKHKARKVTIAVRVRTRLTGPFALSSAIRTPGGRFLLMSTRIPGMGGTEMMDFKSKSEDPTVRCRGLKRTLNGDRTVIRISIPRSCLGNPRWFRFSVGLSTFNPFTGDSYDDDGLATAMTLFGLPVMSPKVKR</sequence>
<dbReference type="RefSeq" id="WP_141007108.1">
    <property type="nucleotide sequence ID" value="NZ_BAAAOR010000033.1"/>
</dbReference>
<reference evidence="2 3" key="1">
    <citation type="journal article" date="2019" name="Int. J. Syst. Evol. Microbiol.">
        <title>The Global Catalogue of Microorganisms (GCM) 10K type strain sequencing project: providing services to taxonomists for standard genome sequencing and annotation.</title>
        <authorList>
            <consortium name="The Broad Institute Genomics Platform"/>
            <consortium name="The Broad Institute Genome Sequencing Center for Infectious Disease"/>
            <person name="Wu L."/>
            <person name="Ma J."/>
        </authorList>
    </citation>
    <scope>NUCLEOTIDE SEQUENCE [LARGE SCALE GENOMIC DNA]</scope>
    <source>
        <strain evidence="2 3">JCM 14942</strain>
    </source>
</reference>
<feature type="chain" id="PRO_5047514912" evidence="1">
    <location>
        <begin position="25"/>
        <end position="201"/>
    </location>
</feature>
<name>A0ABN2BF03_9ACTN</name>
<gene>
    <name evidence="2" type="ORF">GCM10009788_46350</name>
</gene>
<evidence type="ECO:0000313" key="3">
    <source>
        <dbReference type="Proteomes" id="UP001500842"/>
    </source>
</evidence>
<evidence type="ECO:0000256" key="1">
    <source>
        <dbReference type="SAM" id="SignalP"/>
    </source>
</evidence>
<keyword evidence="3" id="KW-1185">Reference proteome</keyword>
<proteinExistence type="predicted"/>
<dbReference type="EMBL" id="BAAAOR010000033">
    <property type="protein sequence ID" value="GAA1538469.1"/>
    <property type="molecule type" value="Genomic_DNA"/>
</dbReference>
<organism evidence="2 3">
    <name type="scientific">Nocardioides humi</name>
    <dbReference type="NCBI Taxonomy" id="449461"/>
    <lineage>
        <taxon>Bacteria</taxon>
        <taxon>Bacillati</taxon>
        <taxon>Actinomycetota</taxon>
        <taxon>Actinomycetes</taxon>
        <taxon>Propionibacteriales</taxon>
        <taxon>Nocardioidaceae</taxon>
        <taxon>Nocardioides</taxon>
    </lineage>
</organism>
<keyword evidence="1" id="KW-0732">Signal</keyword>
<protein>
    <submittedName>
        <fullName evidence="2">Uncharacterized protein</fullName>
    </submittedName>
</protein>
<dbReference type="Proteomes" id="UP001500842">
    <property type="component" value="Unassembled WGS sequence"/>
</dbReference>
<accession>A0ABN2BF03</accession>